<dbReference type="InterPro" id="IPR032887">
    <property type="entry name" value="DusB"/>
</dbReference>
<dbReference type="OrthoDB" id="9764501at2"/>
<dbReference type="InterPro" id="IPR035587">
    <property type="entry name" value="DUS-like_FMN-bd"/>
</dbReference>
<name>A0A1C4A2E5_9GAMM</name>
<evidence type="ECO:0000256" key="12">
    <source>
        <dbReference type="HAMAP-Rule" id="MF_02042"/>
    </source>
</evidence>
<dbReference type="InterPro" id="IPR013785">
    <property type="entry name" value="Aldolase_TIM"/>
</dbReference>
<evidence type="ECO:0000256" key="10">
    <source>
        <dbReference type="ARBA" id="ARBA00048205"/>
    </source>
</evidence>
<protein>
    <recommendedName>
        <fullName evidence="12">tRNA-dihydrouridine synthase B</fullName>
        <ecNumber evidence="12">1.3.1.-</ecNumber>
    </recommendedName>
</protein>
<proteinExistence type="inferred from homology"/>
<dbReference type="AlphaFoldDB" id="A0A1C4A2E5"/>
<evidence type="ECO:0000256" key="7">
    <source>
        <dbReference type="ARBA" id="ARBA00022857"/>
    </source>
</evidence>
<evidence type="ECO:0000256" key="3">
    <source>
        <dbReference type="ARBA" id="ARBA00022555"/>
    </source>
</evidence>
<evidence type="ECO:0000256" key="8">
    <source>
        <dbReference type="ARBA" id="ARBA00022884"/>
    </source>
</evidence>
<comment type="cofactor">
    <cofactor evidence="1 12 13 15">
        <name>FMN</name>
        <dbReference type="ChEBI" id="CHEBI:58210"/>
    </cofactor>
</comment>
<organism evidence="17 18">
    <name type="scientific">Gilliamella intestini</name>
    <dbReference type="NCBI Taxonomy" id="1798183"/>
    <lineage>
        <taxon>Bacteria</taxon>
        <taxon>Pseudomonadati</taxon>
        <taxon>Pseudomonadota</taxon>
        <taxon>Gammaproteobacteria</taxon>
        <taxon>Orbales</taxon>
        <taxon>Orbaceae</taxon>
        <taxon>Gilliamella</taxon>
    </lineage>
</organism>
<feature type="active site" description="Proton donor" evidence="12 14">
    <location>
        <position position="109"/>
    </location>
</feature>
<reference evidence="18" key="1">
    <citation type="submission" date="2016-08" db="EMBL/GenBank/DDBJ databases">
        <authorList>
            <person name="Varghese N."/>
            <person name="Submissions Spin"/>
        </authorList>
    </citation>
    <scope>NUCLEOTIDE SEQUENCE [LARGE SCALE GENOMIC DNA]</scope>
    <source>
        <strain evidence="18">R-53144</strain>
    </source>
</reference>
<feature type="binding site" evidence="12 15">
    <location>
        <position position="148"/>
    </location>
    <ligand>
        <name>FMN</name>
        <dbReference type="ChEBI" id="CHEBI:58210"/>
    </ligand>
</feature>
<dbReference type="GO" id="GO:0017150">
    <property type="term" value="F:tRNA dihydrouridine synthase activity"/>
    <property type="evidence" value="ECO:0007669"/>
    <property type="project" value="UniProtKB-UniRule"/>
</dbReference>
<dbReference type="Gene3D" id="3.20.20.70">
    <property type="entry name" value="Aldolase class I"/>
    <property type="match status" value="1"/>
</dbReference>
<evidence type="ECO:0000256" key="14">
    <source>
        <dbReference type="PIRSR" id="PIRSR006621-1"/>
    </source>
</evidence>
<dbReference type="GO" id="GO:0050660">
    <property type="term" value="F:flavin adenine dinucleotide binding"/>
    <property type="evidence" value="ECO:0007669"/>
    <property type="project" value="InterPro"/>
</dbReference>
<evidence type="ECO:0000256" key="13">
    <source>
        <dbReference type="PIRNR" id="PIRNR006621"/>
    </source>
</evidence>
<comment type="function">
    <text evidence="2 12 13">Catalyzes the synthesis of 5,6-dihydrouridine (D), a modified base found in the D-loop of most tRNAs, via the reduction of the C5-C6 double bond in target uridines.</text>
</comment>
<keyword evidence="18" id="KW-1185">Reference proteome</keyword>
<dbReference type="Pfam" id="PF01207">
    <property type="entry name" value="Dus"/>
    <property type="match status" value="1"/>
</dbReference>
<dbReference type="SUPFAM" id="SSF51395">
    <property type="entry name" value="FMN-linked oxidoreductases"/>
    <property type="match status" value="1"/>
</dbReference>
<dbReference type="Gene3D" id="1.10.1200.80">
    <property type="entry name" value="Putative flavin oxidoreducatase, domain 2"/>
    <property type="match status" value="1"/>
</dbReference>
<dbReference type="EMBL" id="FMBA01000008">
    <property type="protein sequence ID" value="SCB88715.1"/>
    <property type="molecule type" value="Genomic_DNA"/>
</dbReference>
<feature type="binding site" evidence="12 15">
    <location>
        <position position="79"/>
    </location>
    <ligand>
        <name>FMN</name>
        <dbReference type="ChEBI" id="CHEBI:58210"/>
    </ligand>
</feature>
<dbReference type="PANTHER" id="PTHR45846:SF1">
    <property type="entry name" value="TRNA-DIHYDROURIDINE(47) SYNTHASE [NAD(P)(+)]-LIKE"/>
    <property type="match status" value="1"/>
</dbReference>
<keyword evidence="9 12" id="KW-0560">Oxidoreductase</keyword>
<evidence type="ECO:0000259" key="16">
    <source>
        <dbReference type="Pfam" id="PF01207"/>
    </source>
</evidence>
<evidence type="ECO:0000256" key="6">
    <source>
        <dbReference type="ARBA" id="ARBA00022694"/>
    </source>
</evidence>
<dbReference type="PROSITE" id="PS01136">
    <property type="entry name" value="UPF0034"/>
    <property type="match status" value="1"/>
</dbReference>
<keyword evidence="4 12" id="KW-0285">Flavoprotein</keyword>
<feature type="binding site" evidence="15">
    <location>
        <position position="178"/>
    </location>
    <ligand>
        <name>FMN</name>
        <dbReference type="ChEBI" id="CHEBI:58210"/>
    </ligand>
</feature>
<dbReference type="EC" id="1.3.1.-" evidence="12"/>
<evidence type="ECO:0000256" key="9">
    <source>
        <dbReference type="ARBA" id="ARBA00023002"/>
    </source>
</evidence>
<keyword evidence="15" id="KW-0547">Nucleotide-binding</keyword>
<sequence length="335" mass="37518">MRNIADLNLLNIGEIKLKNNLIAAPMAGISDKPFRNLCHRFGAGMTVSEMFLANSDVWHTDKSALRMIASDDVGIRAVQIIGSDPDEMAKAAEFNVKHGAQLIDINMGCPAKKVNKKLAGSALMQYPKLIKKILQKVVGAVDVPVTLKTRTGWNKENRNCIEIAQIAQDCGIKAITIHGRTRACLFNGVAEYDSIRAVKENVTIPVIANGDICTPEQAKDVFQYTQADAIMIGRAAQGRPWIFEEIAFYLTHGQLQKNKSIDEVEQVVLSHLDDLYQFYGEYKGLRIARKHVNWYTKNYADSDQFRRLFSVLSNTSEQVNTLKAFFNKIRNNPKS</sequence>
<dbReference type="HAMAP" id="MF_02042">
    <property type="entry name" value="DusB_subfam"/>
    <property type="match status" value="1"/>
</dbReference>
<dbReference type="GO" id="GO:0010181">
    <property type="term" value="F:FMN binding"/>
    <property type="evidence" value="ECO:0007669"/>
    <property type="project" value="UniProtKB-UniRule"/>
</dbReference>
<dbReference type="GO" id="GO:0000049">
    <property type="term" value="F:tRNA binding"/>
    <property type="evidence" value="ECO:0007669"/>
    <property type="project" value="UniProtKB-UniRule"/>
</dbReference>
<accession>A0A1C4A2E5</accession>
<keyword evidence="6 12" id="KW-0819">tRNA processing</keyword>
<feature type="binding site" evidence="12">
    <location>
        <begin position="209"/>
        <end position="211"/>
    </location>
    <ligand>
        <name>FMN</name>
        <dbReference type="ChEBI" id="CHEBI:58210"/>
    </ligand>
</feature>
<evidence type="ECO:0000256" key="2">
    <source>
        <dbReference type="ARBA" id="ARBA00002790"/>
    </source>
</evidence>
<dbReference type="RefSeq" id="WP_091121056.1">
    <property type="nucleotide sequence ID" value="NZ_FMBA01000008.1"/>
</dbReference>
<comment type="similarity">
    <text evidence="13">Belongs to the dus family.</text>
</comment>
<keyword evidence="7 12" id="KW-0521">NADP</keyword>
<dbReference type="PANTHER" id="PTHR45846">
    <property type="entry name" value="TRNA-DIHYDROURIDINE(47) SYNTHASE [NAD(P)(+)]-LIKE"/>
    <property type="match status" value="1"/>
</dbReference>
<evidence type="ECO:0000256" key="5">
    <source>
        <dbReference type="ARBA" id="ARBA00022643"/>
    </source>
</evidence>
<comment type="catalytic activity">
    <reaction evidence="11 12">
        <text>a 5,6-dihydrouridine in tRNA + NAD(+) = a uridine in tRNA + NADH + H(+)</text>
        <dbReference type="Rhea" id="RHEA:54452"/>
        <dbReference type="Rhea" id="RHEA-COMP:13339"/>
        <dbReference type="Rhea" id="RHEA-COMP:13887"/>
        <dbReference type="ChEBI" id="CHEBI:15378"/>
        <dbReference type="ChEBI" id="CHEBI:57540"/>
        <dbReference type="ChEBI" id="CHEBI:57945"/>
        <dbReference type="ChEBI" id="CHEBI:65315"/>
        <dbReference type="ChEBI" id="CHEBI:74443"/>
    </reaction>
</comment>
<keyword evidence="3 12" id="KW-0820">tRNA-binding</keyword>
<dbReference type="Proteomes" id="UP000199698">
    <property type="component" value="Unassembled WGS sequence"/>
</dbReference>
<dbReference type="InterPro" id="IPR018517">
    <property type="entry name" value="tRNA_hU_synthase_CS"/>
</dbReference>
<dbReference type="PIRSF" id="PIRSF006621">
    <property type="entry name" value="Dus"/>
    <property type="match status" value="1"/>
</dbReference>
<dbReference type="InterPro" id="IPR001269">
    <property type="entry name" value="DUS_fam"/>
</dbReference>
<evidence type="ECO:0000313" key="17">
    <source>
        <dbReference type="EMBL" id="SCB88715.1"/>
    </source>
</evidence>
<dbReference type="InterPro" id="IPR024036">
    <property type="entry name" value="tRNA-dHydroUridine_Synthase_C"/>
</dbReference>
<comment type="similarity">
    <text evidence="12">Belongs to the Dus family. DusB subfamily.</text>
</comment>
<dbReference type="NCBIfam" id="TIGR00737">
    <property type="entry name" value="nifR3_yhdG"/>
    <property type="match status" value="1"/>
</dbReference>
<evidence type="ECO:0000313" key="18">
    <source>
        <dbReference type="Proteomes" id="UP000199698"/>
    </source>
</evidence>
<keyword evidence="5 12" id="KW-0288">FMN</keyword>
<dbReference type="CDD" id="cd02801">
    <property type="entry name" value="DUS_like_FMN"/>
    <property type="match status" value="1"/>
</dbReference>
<evidence type="ECO:0000256" key="11">
    <source>
        <dbReference type="ARBA" id="ARBA00048802"/>
    </source>
</evidence>
<gene>
    <name evidence="12" type="primary">dusB</name>
    <name evidence="17" type="ORF">GA0061080_10089</name>
</gene>
<keyword evidence="8 12" id="KW-0694">RNA-binding</keyword>
<evidence type="ECO:0000256" key="4">
    <source>
        <dbReference type="ARBA" id="ARBA00022630"/>
    </source>
</evidence>
<feature type="binding site" evidence="12 15">
    <location>
        <begin position="25"/>
        <end position="27"/>
    </location>
    <ligand>
        <name>FMN</name>
        <dbReference type="ChEBI" id="CHEBI:58210"/>
    </ligand>
</feature>
<dbReference type="STRING" id="1798183.GA0061080_10089"/>
<evidence type="ECO:0000256" key="15">
    <source>
        <dbReference type="PIRSR" id="PIRSR006621-2"/>
    </source>
</evidence>
<evidence type="ECO:0000256" key="1">
    <source>
        <dbReference type="ARBA" id="ARBA00001917"/>
    </source>
</evidence>
<comment type="catalytic activity">
    <reaction evidence="10 12">
        <text>a 5,6-dihydrouridine in tRNA + NADP(+) = a uridine in tRNA + NADPH + H(+)</text>
        <dbReference type="Rhea" id="RHEA:23624"/>
        <dbReference type="Rhea" id="RHEA-COMP:13339"/>
        <dbReference type="Rhea" id="RHEA-COMP:13887"/>
        <dbReference type="ChEBI" id="CHEBI:15378"/>
        <dbReference type="ChEBI" id="CHEBI:57783"/>
        <dbReference type="ChEBI" id="CHEBI:58349"/>
        <dbReference type="ChEBI" id="CHEBI:65315"/>
        <dbReference type="ChEBI" id="CHEBI:74443"/>
    </reaction>
</comment>
<dbReference type="InterPro" id="IPR004652">
    <property type="entry name" value="DusB-like"/>
</dbReference>
<feature type="binding site" evidence="12 15">
    <location>
        <begin position="233"/>
        <end position="234"/>
    </location>
    <ligand>
        <name>FMN</name>
        <dbReference type="ChEBI" id="CHEBI:58210"/>
    </ligand>
</feature>
<feature type="domain" description="DUS-like FMN-binding" evidence="16">
    <location>
        <begin position="23"/>
        <end position="328"/>
    </location>
</feature>